<organism evidence="1 2">
    <name type="scientific">Eumeta variegata</name>
    <name type="common">Bagworm moth</name>
    <name type="synonym">Eumeta japonica</name>
    <dbReference type="NCBI Taxonomy" id="151549"/>
    <lineage>
        <taxon>Eukaryota</taxon>
        <taxon>Metazoa</taxon>
        <taxon>Ecdysozoa</taxon>
        <taxon>Arthropoda</taxon>
        <taxon>Hexapoda</taxon>
        <taxon>Insecta</taxon>
        <taxon>Pterygota</taxon>
        <taxon>Neoptera</taxon>
        <taxon>Endopterygota</taxon>
        <taxon>Lepidoptera</taxon>
        <taxon>Glossata</taxon>
        <taxon>Ditrysia</taxon>
        <taxon>Tineoidea</taxon>
        <taxon>Psychidae</taxon>
        <taxon>Oiketicinae</taxon>
        <taxon>Eumeta</taxon>
    </lineage>
</organism>
<evidence type="ECO:0000313" key="2">
    <source>
        <dbReference type="Proteomes" id="UP000299102"/>
    </source>
</evidence>
<evidence type="ECO:0000313" key="1">
    <source>
        <dbReference type="EMBL" id="GBP85076.1"/>
    </source>
</evidence>
<protein>
    <submittedName>
        <fullName evidence="1">Uncharacterized protein</fullName>
    </submittedName>
</protein>
<comment type="caution">
    <text evidence="1">The sequence shown here is derived from an EMBL/GenBank/DDBJ whole genome shotgun (WGS) entry which is preliminary data.</text>
</comment>
<dbReference type="EMBL" id="BGZK01001715">
    <property type="protein sequence ID" value="GBP85076.1"/>
    <property type="molecule type" value="Genomic_DNA"/>
</dbReference>
<dbReference type="AlphaFoldDB" id="A0A4C1Z910"/>
<name>A0A4C1Z910_EUMVA</name>
<gene>
    <name evidence="1" type="ORF">EVAR_59830_1</name>
</gene>
<keyword evidence="2" id="KW-1185">Reference proteome</keyword>
<dbReference type="Proteomes" id="UP000299102">
    <property type="component" value="Unassembled WGS sequence"/>
</dbReference>
<sequence length="123" mass="14158">MPGPQPRPRRREGARNRTSHFIRPRASARVQPVMRTDPKLICVCNLVSNNLRCPSRFEENIHKSDELSSEQTSGRNVNCFKIMVFICYIGSKGNHSGIVRITRPVAARERRKRRTARTHLLPL</sequence>
<accession>A0A4C1Z910</accession>
<reference evidence="1 2" key="1">
    <citation type="journal article" date="2019" name="Commun. Biol.">
        <title>The bagworm genome reveals a unique fibroin gene that provides high tensile strength.</title>
        <authorList>
            <person name="Kono N."/>
            <person name="Nakamura H."/>
            <person name="Ohtoshi R."/>
            <person name="Tomita M."/>
            <person name="Numata K."/>
            <person name="Arakawa K."/>
        </authorList>
    </citation>
    <scope>NUCLEOTIDE SEQUENCE [LARGE SCALE GENOMIC DNA]</scope>
</reference>
<proteinExistence type="predicted"/>